<dbReference type="Proteomes" id="UP000198862">
    <property type="component" value="Unassembled WGS sequence"/>
</dbReference>
<name>A0A1I1G3A2_9GAMM</name>
<dbReference type="AlphaFoldDB" id="A0A1I1G3A2"/>
<reference evidence="1 2" key="1">
    <citation type="submission" date="2016-10" db="EMBL/GenBank/DDBJ databases">
        <authorList>
            <person name="de Groot N.N."/>
        </authorList>
    </citation>
    <scope>NUCLEOTIDE SEQUENCE [LARGE SCALE GENOMIC DNA]</scope>
    <source>
        <strain evidence="1 2">DSM 6059</strain>
    </source>
</reference>
<gene>
    <name evidence="1" type="ORF">SAMN02745724_00739</name>
</gene>
<protein>
    <submittedName>
        <fullName evidence="1">Uncharacterized protein</fullName>
    </submittedName>
</protein>
<dbReference type="EMBL" id="FOLO01000004">
    <property type="protein sequence ID" value="SFC04308.1"/>
    <property type="molecule type" value="Genomic_DNA"/>
</dbReference>
<proteinExistence type="predicted"/>
<dbReference type="OrthoDB" id="6294989at2"/>
<sequence>MLTWLASFDKAGELLDKCEGNVKAAFAMMLSNRLYFLHQIHLDQSIDNLSRRFNIANPKLPLAFTGDAQNWGFKIISIARPLELSFEMEAIS</sequence>
<evidence type="ECO:0000313" key="2">
    <source>
        <dbReference type="Proteomes" id="UP000198862"/>
    </source>
</evidence>
<dbReference type="STRING" id="1123010.SAMN02745724_00739"/>
<evidence type="ECO:0000313" key="1">
    <source>
        <dbReference type="EMBL" id="SFC04308.1"/>
    </source>
</evidence>
<keyword evidence="2" id="KW-1185">Reference proteome</keyword>
<accession>A0A1I1G3A2</accession>
<organism evidence="1 2">
    <name type="scientific">Pseudoalteromonas denitrificans DSM 6059</name>
    <dbReference type="NCBI Taxonomy" id="1123010"/>
    <lineage>
        <taxon>Bacteria</taxon>
        <taxon>Pseudomonadati</taxon>
        <taxon>Pseudomonadota</taxon>
        <taxon>Gammaproteobacteria</taxon>
        <taxon>Alteromonadales</taxon>
        <taxon>Pseudoalteromonadaceae</taxon>
        <taxon>Pseudoalteromonas</taxon>
    </lineage>
</organism>
<dbReference type="RefSeq" id="WP_091980076.1">
    <property type="nucleotide sequence ID" value="NZ_FOLO01000004.1"/>
</dbReference>